<accession>A0ABR4KTW8</accession>
<proteinExistence type="predicted"/>
<sequence length="136" mass="15271">MPSPNAERLRQLYDLPSRMADALGRPENVHDVLVTLEAIETLIECYAIGCSSNSLDIAWRSMTAWPATIPEHFHDLVTGNSTPALIVLTRWAAFSVKPVEEHGCWFLDGAAEKMLRLIREQLVQNHDGPEILRLLP</sequence>
<name>A0ABR4KTW8_9EURO</name>
<dbReference type="EMBL" id="JBFXLR010000009">
    <property type="protein sequence ID" value="KAL2855721.1"/>
    <property type="molecule type" value="Genomic_DNA"/>
</dbReference>
<organism evidence="1 2">
    <name type="scientific">Aspergillus pseudodeflectus</name>
    <dbReference type="NCBI Taxonomy" id="176178"/>
    <lineage>
        <taxon>Eukaryota</taxon>
        <taxon>Fungi</taxon>
        <taxon>Dikarya</taxon>
        <taxon>Ascomycota</taxon>
        <taxon>Pezizomycotina</taxon>
        <taxon>Eurotiomycetes</taxon>
        <taxon>Eurotiomycetidae</taxon>
        <taxon>Eurotiales</taxon>
        <taxon>Aspergillaceae</taxon>
        <taxon>Aspergillus</taxon>
        <taxon>Aspergillus subgen. Nidulantes</taxon>
    </lineage>
</organism>
<keyword evidence="2" id="KW-1185">Reference proteome</keyword>
<protein>
    <submittedName>
        <fullName evidence="1">Uncharacterized protein</fullName>
    </submittedName>
</protein>
<dbReference type="GeneID" id="98153014"/>
<dbReference type="RefSeq" id="XP_070902128.1">
    <property type="nucleotide sequence ID" value="XM_071037850.1"/>
</dbReference>
<comment type="caution">
    <text evidence="1">The sequence shown here is derived from an EMBL/GenBank/DDBJ whole genome shotgun (WGS) entry which is preliminary data.</text>
</comment>
<reference evidence="1 2" key="1">
    <citation type="submission" date="2024-07" db="EMBL/GenBank/DDBJ databases">
        <title>Section-level genome sequencing and comparative genomics of Aspergillus sections Usti and Cavernicolus.</title>
        <authorList>
            <consortium name="Lawrence Berkeley National Laboratory"/>
            <person name="Nybo J.L."/>
            <person name="Vesth T.C."/>
            <person name="Theobald S."/>
            <person name="Frisvad J.C."/>
            <person name="Larsen T.O."/>
            <person name="Kjaerboelling I."/>
            <person name="Rothschild-Mancinelli K."/>
            <person name="Lyhne E.K."/>
            <person name="Kogle M.E."/>
            <person name="Barry K."/>
            <person name="Clum A."/>
            <person name="Na H."/>
            <person name="Ledsgaard L."/>
            <person name="Lin J."/>
            <person name="Lipzen A."/>
            <person name="Kuo A."/>
            <person name="Riley R."/>
            <person name="Mondo S."/>
            <person name="LaButti K."/>
            <person name="Haridas S."/>
            <person name="Pangalinan J."/>
            <person name="Salamov A.A."/>
            <person name="Simmons B.A."/>
            <person name="Magnuson J.K."/>
            <person name="Chen J."/>
            <person name="Drula E."/>
            <person name="Henrissat B."/>
            <person name="Wiebenga A."/>
            <person name="Lubbers R.J."/>
            <person name="Gomes A.C."/>
            <person name="Macurrencykelacurrency M.R."/>
            <person name="Stajich J."/>
            <person name="Grigoriev I.V."/>
            <person name="Mortensen U.H."/>
            <person name="De vries R.P."/>
            <person name="Baker S.E."/>
            <person name="Andersen M.R."/>
        </authorList>
    </citation>
    <scope>NUCLEOTIDE SEQUENCE [LARGE SCALE GENOMIC DNA]</scope>
    <source>
        <strain evidence="1 2">CBS 756.74</strain>
    </source>
</reference>
<dbReference type="Proteomes" id="UP001610444">
    <property type="component" value="Unassembled WGS sequence"/>
</dbReference>
<gene>
    <name evidence="1" type="ORF">BJX68DRAFT_217780</name>
</gene>
<evidence type="ECO:0000313" key="1">
    <source>
        <dbReference type="EMBL" id="KAL2855721.1"/>
    </source>
</evidence>
<evidence type="ECO:0000313" key="2">
    <source>
        <dbReference type="Proteomes" id="UP001610444"/>
    </source>
</evidence>